<evidence type="ECO:0000256" key="3">
    <source>
        <dbReference type="ARBA" id="ARBA00023163"/>
    </source>
</evidence>
<dbReference type="InterPro" id="IPR023187">
    <property type="entry name" value="Tscrpt_reg_MarR-type_CS"/>
</dbReference>
<organism evidence="5">
    <name type="scientific">hydrothermal vent metagenome</name>
    <dbReference type="NCBI Taxonomy" id="652676"/>
    <lineage>
        <taxon>unclassified sequences</taxon>
        <taxon>metagenomes</taxon>
        <taxon>ecological metagenomes</taxon>
    </lineage>
</organism>
<protein>
    <recommendedName>
        <fullName evidence="4">HTH marR-type domain-containing protein</fullName>
    </recommendedName>
</protein>
<name>A0A3B0WK35_9ZZZZ</name>
<dbReference type="Gene3D" id="1.10.10.10">
    <property type="entry name" value="Winged helix-like DNA-binding domain superfamily/Winged helix DNA-binding domain"/>
    <property type="match status" value="1"/>
</dbReference>
<dbReference type="InterPro" id="IPR036390">
    <property type="entry name" value="WH_DNA-bd_sf"/>
</dbReference>
<dbReference type="PANTHER" id="PTHR33164">
    <property type="entry name" value="TRANSCRIPTIONAL REGULATOR, MARR FAMILY"/>
    <property type="match status" value="1"/>
</dbReference>
<keyword evidence="1" id="KW-0805">Transcription regulation</keyword>
<dbReference type="Pfam" id="PF01047">
    <property type="entry name" value="MarR"/>
    <property type="match status" value="1"/>
</dbReference>
<dbReference type="GO" id="GO:0006950">
    <property type="term" value="P:response to stress"/>
    <property type="evidence" value="ECO:0007669"/>
    <property type="project" value="TreeGrafter"/>
</dbReference>
<dbReference type="GO" id="GO:0003700">
    <property type="term" value="F:DNA-binding transcription factor activity"/>
    <property type="evidence" value="ECO:0007669"/>
    <property type="project" value="InterPro"/>
</dbReference>
<keyword evidence="2" id="KW-0238">DNA-binding</keyword>
<dbReference type="GO" id="GO:0003677">
    <property type="term" value="F:DNA binding"/>
    <property type="evidence" value="ECO:0007669"/>
    <property type="project" value="UniProtKB-KW"/>
</dbReference>
<sequence>MFKLIMFEKCIYFNSNALVRQINKIWDDAFKPFGLSPSHAYVLRLVLNTPGLSMKQIAEDLELAPSTVTRFVDNLIHKDFLKRISANDDKRSTRIHPSQRAKKIHKALETTGQTLYAQLNKTLGEKDFATLVTHMRETRQQLP</sequence>
<reference evidence="5" key="1">
    <citation type="submission" date="2018-06" db="EMBL/GenBank/DDBJ databases">
        <authorList>
            <person name="Zhirakovskaya E."/>
        </authorList>
    </citation>
    <scope>NUCLEOTIDE SEQUENCE</scope>
</reference>
<dbReference type="AlphaFoldDB" id="A0A3B0WK35"/>
<dbReference type="EMBL" id="UOFF01000220">
    <property type="protein sequence ID" value="VAW56378.1"/>
    <property type="molecule type" value="Genomic_DNA"/>
</dbReference>
<evidence type="ECO:0000256" key="2">
    <source>
        <dbReference type="ARBA" id="ARBA00023125"/>
    </source>
</evidence>
<dbReference type="InterPro" id="IPR036388">
    <property type="entry name" value="WH-like_DNA-bd_sf"/>
</dbReference>
<evidence type="ECO:0000313" key="5">
    <source>
        <dbReference type="EMBL" id="VAW56378.1"/>
    </source>
</evidence>
<dbReference type="InterPro" id="IPR039422">
    <property type="entry name" value="MarR/SlyA-like"/>
</dbReference>
<gene>
    <name evidence="5" type="ORF">MNBD_GAMMA07-577</name>
</gene>
<dbReference type="InterPro" id="IPR000835">
    <property type="entry name" value="HTH_MarR-typ"/>
</dbReference>
<dbReference type="PROSITE" id="PS50995">
    <property type="entry name" value="HTH_MARR_2"/>
    <property type="match status" value="1"/>
</dbReference>
<evidence type="ECO:0000256" key="1">
    <source>
        <dbReference type="ARBA" id="ARBA00023015"/>
    </source>
</evidence>
<dbReference type="SUPFAM" id="SSF46785">
    <property type="entry name" value="Winged helix' DNA-binding domain"/>
    <property type="match status" value="1"/>
</dbReference>
<evidence type="ECO:0000259" key="4">
    <source>
        <dbReference type="PROSITE" id="PS50995"/>
    </source>
</evidence>
<dbReference type="PROSITE" id="PS01117">
    <property type="entry name" value="HTH_MARR_1"/>
    <property type="match status" value="1"/>
</dbReference>
<proteinExistence type="predicted"/>
<feature type="domain" description="HTH marR-type" evidence="4">
    <location>
        <begin position="1"/>
        <end position="140"/>
    </location>
</feature>
<keyword evidence="3" id="KW-0804">Transcription</keyword>
<dbReference type="PRINTS" id="PR00598">
    <property type="entry name" value="HTHMARR"/>
</dbReference>
<accession>A0A3B0WK35</accession>
<dbReference type="SMART" id="SM00347">
    <property type="entry name" value="HTH_MARR"/>
    <property type="match status" value="1"/>
</dbReference>
<dbReference type="PANTHER" id="PTHR33164:SF43">
    <property type="entry name" value="HTH-TYPE TRANSCRIPTIONAL REPRESSOR YETL"/>
    <property type="match status" value="1"/>
</dbReference>